<dbReference type="PANTHER" id="PTHR22954:SF3">
    <property type="entry name" value="PROTEIN CBG08539"/>
    <property type="match status" value="1"/>
</dbReference>
<dbReference type="Pfam" id="PF18701">
    <property type="entry name" value="DUF5641"/>
    <property type="match status" value="1"/>
</dbReference>
<evidence type="ECO:0000259" key="1">
    <source>
        <dbReference type="Pfam" id="PF18701"/>
    </source>
</evidence>
<accession>A0A1A8NM26</accession>
<feature type="non-terminal residue" evidence="2">
    <location>
        <position position="1"/>
    </location>
</feature>
<protein>
    <recommendedName>
        <fullName evidence="1">DUF5641 domain-containing protein</fullName>
    </recommendedName>
</protein>
<feature type="non-terminal residue" evidence="2">
    <location>
        <position position="492"/>
    </location>
</feature>
<reference evidence="2" key="2">
    <citation type="submission" date="2016-06" db="EMBL/GenBank/DDBJ databases">
        <title>The genome of a short-lived fish provides insights into sex chromosome evolution and the genetic control of aging.</title>
        <authorList>
            <person name="Reichwald K."/>
            <person name="Felder M."/>
            <person name="Petzold A."/>
            <person name="Koch P."/>
            <person name="Groth M."/>
            <person name="Platzer M."/>
        </authorList>
    </citation>
    <scope>NUCLEOTIDE SEQUENCE</scope>
    <source>
        <tissue evidence="2">Brain</tissue>
    </source>
</reference>
<sequence length="492" mass="56307">PHTPVVNKEELGRRWKYRQRLLSSFWKRWRRDYLMDLRSAHTSETTTPTTVKIKTQSSVIILEAFIPLQFLVPKTREVRKVLIDLDKGIEEETPTDALETEISNTQDYMDRLLTWKFRATGIIERSRESTRAQVSDAGSGSFASQSRQTVKLPKLLITQYNGDISQWQEFWSQYEVAIHKNDGLCKTDKFTYLRSYLTGAAARTIAGLTMTDDNYDDAIELLQSRFGRKDIVISAHMSKLLNLTPVKKSSDVASLRHLYDECEIQIRSLESLGVHSDTYGCLLCPVLLQLIPEDIALAYTRRSDSNSEWKVPELIEFLQNEVQSRERALQLTRPGHDVKDATPKQGSKPFYDSAVRAPHQLLPCTQQTLCPRPACFVTAVTTSLKIAQNIQGQHVQSLIDSQLWWSGPKSLPAADEREQVDENYVSSEVNCELKTKHQVVVQLTRAEQVEPLFDIEKYSRLRTVLRVTAWVKRFVTNTRSSQKLKGELTADE</sequence>
<name>A0A1A8NM26_9TELE</name>
<dbReference type="PANTHER" id="PTHR22954">
    <property type="entry name" value="RETROVIRAL PROTEASE-RELATED"/>
    <property type="match status" value="1"/>
</dbReference>
<reference evidence="2" key="1">
    <citation type="submission" date="2016-05" db="EMBL/GenBank/DDBJ databases">
        <authorList>
            <person name="Lavstsen T."/>
            <person name="Jespersen J.S."/>
        </authorList>
    </citation>
    <scope>NUCLEOTIDE SEQUENCE</scope>
    <source>
        <tissue evidence="2">Brain</tissue>
    </source>
</reference>
<feature type="domain" description="DUF5641" evidence="1">
    <location>
        <begin position="13"/>
        <end position="64"/>
    </location>
</feature>
<dbReference type="EMBL" id="HAEH01002972">
    <property type="protein sequence ID" value="SBR70068.1"/>
    <property type="molecule type" value="Transcribed_RNA"/>
</dbReference>
<proteinExistence type="predicted"/>
<dbReference type="AlphaFoldDB" id="A0A1A8NM26"/>
<dbReference type="InterPro" id="IPR005312">
    <property type="entry name" value="DUF1759"/>
</dbReference>
<gene>
    <name evidence="2" type="primary">Nfu_g_1_024151</name>
</gene>
<evidence type="ECO:0000313" key="2">
    <source>
        <dbReference type="EMBL" id="SBR70068.1"/>
    </source>
</evidence>
<dbReference type="Pfam" id="PF03564">
    <property type="entry name" value="DUF1759"/>
    <property type="match status" value="1"/>
</dbReference>
<dbReference type="InterPro" id="IPR040676">
    <property type="entry name" value="DUF5641"/>
</dbReference>
<organism evidence="2">
    <name type="scientific">Nothobranchius rachovii</name>
    <name type="common">bluefin notho</name>
    <dbReference type="NCBI Taxonomy" id="451742"/>
    <lineage>
        <taxon>Eukaryota</taxon>
        <taxon>Metazoa</taxon>
        <taxon>Chordata</taxon>
        <taxon>Craniata</taxon>
        <taxon>Vertebrata</taxon>
        <taxon>Euteleostomi</taxon>
        <taxon>Actinopterygii</taxon>
        <taxon>Neopterygii</taxon>
        <taxon>Teleostei</taxon>
        <taxon>Neoteleostei</taxon>
        <taxon>Acanthomorphata</taxon>
        <taxon>Ovalentaria</taxon>
        <taxon>Atherinomorphae</taxon>
        <taxon>Cyprinodontiformes</taxon>
        <taxon>Nothobranchiidae</taxon>
        <taxon>Nothobranchius</taxon>
    </lineage>
</organism>